<gene>
    <name evidence="1" type="ORF">E2C01_023503</name>
</gene>
<proteinExistence type="predicted"/>
<dbReference type="Proteomes" id="UP000324222">
    <property type="component" value="Unassembled WGS sequence"/>
</dbReference>
<evidence type="ECO:0000313" key="1">
    <source>
        <dbReference type="EMBL" id="MPC30243.1"/>
    </source>
</evidence>
<comment type="caution">
    <text evidence="1">The sequence shown here is derived from an EMBL/GenBank/DDBJ whole genome shotgun (WGS) entry which is preliminary data.</text>
</comment>
<evidence type="ECO:0000313" key="2">
    <source>
        <dbReference type="Proteomes" id="UP000324222"/>
    </source>
</evidence>
<dbReference type="EMBL" id="VSRR010002218">
    <property type="protein sequence ID" value="MPC30243.1"/>
    <property type="molecule type" value="Genomic_DNA"/>
</dbReference>
<organism evidence="1 2">
    <name type="scientific">Portunus trituberculatus</name>
    <name type="common">Swimming crab</name>
    <name type="synonym">Neptunus trituberculatus</name>
    <dbReference type="NCBI Taxonomy" id="210409"/>
    <lineage>
        <taxon>Eukaryota</taxon>
        <taxon>Metazoa</taxon>
        <taxon>Ecdysozoa</taxon>
        <taxon>Arthropoda</taxon>
        <taxon>Crustacea</taxon>
        <taxon>Multicrustacea</taxon>
        <taxon>Malacostraca</taxon>
        <taxon>Eumalacostraca</taxon>
        <taxon>Eucarida</taxon>
        <taxon>Decapoda</taxon>
        <taxon>Pleocyemata</taxon>
        <taxon>Brachyura</taxon>
        <taxon>Eubrachyura</taxon>
        <taxon>Portunoidea</taxon>
        <taxon>Portunidae</taxon>
        <taxon>Portuninae</taxon>
        <taxon>Portunus</taxon>
    </lineage>
</organism>
<keyword evidence="2" id="KW-1185">Reference proteome</keyword>
<reference evidence="1 2" key="1">
    <citation type="submission" date="2019-05" db="EMBL/GenBank/DDBJ databases">
        <title>Another draft genome of Portunus trituberculatus and its Hox gene families provides insights of decapod evolution.</title>
        <authorList>
            <person name="Jeong J.-H."/>
            <person name="Song I."/>
            <person name="Kim S."/>
            <person name="Choi T."/>
            <person name="Kim D."/>
            <person name="Ryu S."/>
            <person name="Kim W."/>
        </authorList>
    </citation>
    <scope>NUCLEOTIDE SEQUENCE [LARGE SCALE GENOMIC DNA]</scope>
    <source>
        <tissue evidence="1">Muscle</tissue>
    </source>
</reference>
<accession>A0A5B7EBA7</accession>
<name>A0A5B7EBA7_PORTR</name>
<protein>
    <submittedName>
        <fullName evidence="1">Uncharacterized protein</fullName>
    </submittedName>
</protein>
<dbReference type="AlphaFoldDB" id="A0A5B7EBA7"/>
<sequence length="108" mass="11408">MGRAHPNNPFTIATLLSRCGLVEQCRASLPCCVGSGWRHPAASGNGGVGSRCGTWLQGVAPPTWHFGGGEVAQEGVSLEKLIFVSVITMAVMIIRCSETRALVPQRGF</sequence>